<comment type="caution">
    <text evidence="2">The sequence shown here is derived from an EMBL/GenBank/DDBJ whole genome shotgun (WGS) entry which is preliminary data.</text>
</comment>
<proteinExistence type="predicted"/>
<sequence>MDVVGTPGVLDRGGLVSALTWDTMRARYSRLDAGARPLSPLRSRRVAAGAPHRVVPTAPLRSAPPRTASRPPHRVPCTAPRLVPVRCTKRGAFAPRCAARAAP</sequence>
<evidence type="ECO:0000313" key="3">
    <source>
        <dbReference type="Proteomes" id="UP000321154"/>
    </source>
</evidence>
<evidence type="ECO:0000313" key="2">
    <source>
        <dbReference type="EMBL" id="GEK84750.1"/>
    </source>
</evidence>
<name>A0ABQ0UTH6_9MICO</name>
<gene>
    <name evidence="2" type="ORF">FFA01_30590</name>
</gene>
<organism evidence="2 3">
    <name type="scientific">Frigoribacterium faeni</name>
    <dbReference type="NCBI Taxonomy" id="145483"/>
    <lineage>
        <taxon>Bacteria</taxon>
        <taxon>Bacillati</taxon>
        <taxon>Actinomycetota</taxon>
        <taxon>Actinomycetes</taxon>
        <taxon>Micrococcales</taxon>
        <taxon>Microbacteriaceae</taxon>
        <taxon>Frigoribacterium</taxon>
    </lineage>
</organism>
<dbReference type="EMBL" id="BJUV01000056">
    <property type="protein sequence ID" value="GEK84750.1"/>
    <property type="molecule type" value="Genomic_DNA"/>
</dbReference>
<keyword evidence="3" id="KW-1185">Reference proteome</keyword>
<dbReference type="Proteomes" id="UP000321154">
    <property type="component" value="Unassembled WGS sequence"/>
</dbReference>
<evidence type="ECO:0000256" key="1">
    <source>
        <dbReference type="SAM" id="MobiDB-lite"/>
    </source>
</evidence>
<protein>
    <submittedName>
        <fullName evidence="2">Uncharacterized protein</fullName>
    </submittedName>
</protein>
<feature type="compositionally biased region" description="Low complexity" evidence="1">
    <location>
        <begin position="56"/>
        <end position="70"/>
    </location>
</feature>
<feature type="region of interest" description="Disordered" evidence="1">
    <location>
        <begin position="43"/>
        <end position="78"/>
    </location>
</feature>
<accession>A0ABQ0UTH6</accession>
<reference evidence="2 3" key="1">
    <citation type="submission" date="2019-07" db="EMBL/GenBank/DDBJ databases">
        <title>Whole genome shotgun sequence of Frigoribacterium faeni NBRC 103066.</title>
        <authorList>
            <person name="Hosoyama A."/>
            <person name="Uohara A."/>
            <person name="Ohji S."/>
            <person name="Ichikawa N."/>
        </authorList>
    </citation>
    <scope>NUCLEOTIDE SEQUENCE [LARGE SCALE GENOMIC DNA]</scope>
    <source>
        <strain evidence="2 3">NBRC 103066</strain>
    </source>
</reference>